<sequence length="135" mass="14722">MTTLTRSRVDVLLLNDAQQVLATHRPGPTGRCDQLHCHGQLWPCIPAATARRAAALARGRQPAAPATRWAITRPGHQTPPTAQMPARLADVLDTLYWFPSATVTAIARRCRTSTAALRHTLAELRHHGLVQAVTT</sequence>
<dbReference type="SUPFAM" id="SSF46785">
    <property type="entry name" value="Winged helix' DNA-binding domain"/>
    <property type="match status" value="1"/>
</dbReference>
<accession>A0ABV8LLJ3</accession>
<gene>
    <name evidence="1" type="ORF">ACFOZ4_11285</name>
</gene>
<dbReference type="RefSeq" id="WP_253754479.1">
    <property type="nucleotide sequence ID" value="NZ_JAMZDZ010000001.1"/>
</dbReference>
<name>A0ABV8LLJ3_9ACTN</name>
<organism evidence="1 2">
    <name type="scientific">Hamadaea flava</name>
    <dbReference type="NCBI Taxonomy" id="1742688"/>
    <lineage>
        <taxon>Bacteria</taxon>
        <taxon>Bacillati</taxon>
        <taxon>Actinomycetota</taxon>
        <taxon>Actinomycetes</taxon>
        <taxon>Micromonosporales</taxon>
        <taxon>Micromonosporaceae</taxon>
        <taxon>Hamadaea</taxon>
    </lineage>
</organism>
<comment type="caution">
    <text evidence="1">The sequence shown here is derived from an EMBL/GenBank/DDBJ whole genome shotgun (WGS) entry which is preliminary data.</text>
</comment>
<reference evidence="2" key="1">
    <citation type="journal article" date="2019" name="Int. J. Syst. Evol. Microbiol.">
        <title>The Global Catalogue of Microorganisms (GCM) 10K type strain sequencing project: providing services to taxonomists for standard genome sequencing and annotation.</title>
        <authorList>
            <consortium name="The Broad Institute Genomics Platform"/>
            <consortium name="The Broad Institute Genome Sequencing Center for Infectious Disease"/>
            <person name="Wu L."/>
            <person name="Ma J."/>
        </authorList>
    </citation>
    <scope>NUCLEOTIDE SEQUENCE [LARGE SCALE GENOMIC DNA]</scope>
    <source>
        <strain evidence="2">CGMCC 4.7289</strain>
    </source>
</reference>
<dbReference type="EMBL" id="JBHSAY010000006">
    <property type="protein sequence ID" value="MFC4131187.1"/>
    <property type="molecule type" value="Genomic_DNA"/>
</dbReference>
<dbReference type="InterPro" id="IPR036390">
    <property type="entry name" value="WH_DNA-bd_sf"/>
</dbReference>
<evidence type="ECO:0000313" key="2">
    <source>
        <dbReference type="Proteomes" id="UP001595816"/>
    </source>
</evidence>
<dbReference type="Proteomes" id="UP001595816">
    <property type="component" value="Unassembled WGS sequence"/>
</dbReference>
<protein>
    <submittedName>
        <fullName evidence="1">Helix-turn-helix domain-containing protein</fullName>
    </submittedName>
</protein>
<evidence type="ECO:0000313" key="1">
    <source>
        <dbReference type="EMBL" id="MFC4131187.1"/>
    </source>
</evidence>
<keyword evidence="2" id="KW-1185">Reference proteome</keyword>
<proteinExistence type="predicted"/>